<evidence type="ECO:0000256" key="10">
    <source>
        <dbReference type="ARBA" id="ARBA00023204"/>
    </source>
</evidence>
<dbReference type="GO" id="GO:0031573">
    <property type="term" value="P:mitotic intra-S DNA damage checkpoint signaling"/>
    <property type="evidence" value="ECO:0007669"/>
    <property type="project" value="TreeGrafter"/>
</dbReference>
<keyword evidence="9" id="KW-0233">DNA recombination</keyword>
<dbReference type="AlphaFoldDB" id="A0A6C0LMH4"/>
<evidence type="ECO:0000256" key="1">
    <source>
        <dbReference type="ARBA" id="ARBA00001946"/>
    </source>
</evidence>
<evidence type="ECO:0000256" key="3">
    <source>
        <dbReference type="ARBA" id="ARBA00022722"/>
    </source>
</evidence>
<protein>
    <recommendedName>
        <fullName evidence="11">ERCC4 domain-containing protein</fullName>
    </recommendedName>
</protein>
<evidence type="ECO:0000256" key="2">
    <source>
        <dbReference type="ARBA" id="ARBA00010015"/>
    </source>
</evidence>
<keyword evidence="8" id="KW-0460">Magnesium</keyword>
<evidence type="ECO:0000259" key="11">
    <source>
        <dbReference type="SMART" id="SM00891"/>
    </source>
</evidence>
<dbReference type="SMART" id="SM00891">
    <property type="entry name" value="ERCC4"/>
    <property type="match status" value="1"/>
</dbReference>
<comment type="similarity">
    <text evidence="2">Belongs to the XPF family.</text>
</comment>
<evidence type="ECO:0000256" key="4">
    <source>
        <dbReference type="ARBA" id="ARBA00022723"/>
    </source>
</evidence>
<dbReference type="GO" id="GO:0000712">
    <property type="term" value="P:resolution of meiotic recombination intermediates"/>
    <property type="evidence" value="ECO:0007669"/>
    <property type="project" value="TreeGrafter"/>
</dbReference>
<evidence type="ECO:0000256" key="9">
    <source>
        <dbReference type="ARBA" id="ARBA00023172"/>
    </source>
</evidence>
<keyword evidence="4" id="KW-0479">Metal-binding</keyword>
<keyword evidence="7" id="KW-0378">Hydrolase</keyword>
<dbReference type="PANTHER" id="PTHR13451:SF0">
    <property type="entry name" value="CROSSOVER JUNCTION ENDONUCLEASE MUS81"/>
    <property type="match status" value="1"/>
</dbReference>
<dbReference type="GO" id="GO:0003677">
    <property type="term" value="F:DNA binding"/>
    <property type="evidence" value="ECO:0007669"/>
    <property type="project" value="InterPro"/>
</dbReference>
<dbReference type="Pfam" id="PF02732">
    <property type="entry name" value="ERCC4"/>
    <property type="match status" value="1"/>
</dbReference>
<dbReference type="GO" id="GO:0008821">
    <property type="term" value="F:crossover junction DNA endonuclease activity"/>
    <property type="evidence" value="ECO:0007669"/>
    <property type="project" value="InterPro"/>
</dbReference>
<dbReference type="PANTHER" id="PTHR13451">
    <property type="entry name" value="CLASS II CROSSOVER JUNCTION ENDONUCLEASE MUS81"/>
    <property type="match status" value="1"/>
</dbReference>
<name>A0A6C0LMH4_9ZZZZ</name>
<dbReference type="SUPFAM" id="SSF52980">
    <property type="entry name" value="Restriction endonuclease-like"/>
    <property type="match status" value="1"/>
</dbReference>
<keyword evidence="5" id="KW-0255">Endonuclease</keyword>
<evidence type="ECO:0000313" key="12">
    <source>
        <dbReference type="EMBL" id="QHU30911.1"/>
    </source>
</evidence>
<dbReference type="InterPro" id="IPR006166">
    <property type="entry name" value="ERCC4_domain"/>
</dbReference>
<dbReference type="EMBL" id="MN740521">
    <property type="protein sequence ID" value="QHU30911.1"/>
    <property type="molecule type" value="Genomic_DNA"/>
</dbReference>
<proteinExistence type="inferred from homology"/>
<dbReference type="InterPro" id="IPR042530">
    <property type="entry name" value="EME1/EME2_C"/>
</dbReference>
<accession>A0A6C0LMH4</accession>
<evidence type="ECO:0000256" key="6">
    <source>
        <dbReference type="ARBA" id="ARBA00022763"/>
    </source>
</evidence>
<evidence type="ECO:0000256" key="8">
    <source>
        <dbReference type="ARBA" id="ARBA00022842"/>
    </source>
</evidence>
<feature type="domain" description="ERCC4" evidence="11">
    <location>
        <begin position="2"/>
        <end position="97"/>
    </location>
</feature>
<evidence type="ECO:0000256" key="5">
    <source>
        <dbReference type="ARBA" id="ARBA00022759"/>
    </source>
</evidence>
<dbReference type="GO" id="GO:0048257">
    <property type="term" value="F:3'-flap endonuclease activity"/>
    <property type="evidence" value="ECO:0007669"/>
    <property type="project" value="TreeGrafter"/>
</dbReference>
<dbReference type="GO" id="GO:0046872">
    <property type="term" value="F:metal ion binding"/>
    <property type="evidence" value="ECO:0007669"/>
    <property type="project" value="UniProtKB-KW"/>
</dbReference>
<dbReference type="Gene3D" id="3.40.50.10130">
    <property type="match status" value="1"/>
</dbReference>
<organism evidence="12">
    <name type="scientific">viral metagenome</name>
    <dbReference type="NCBI Taxonomy" id="1070528"/>
    <lineage>
        <taxon>unclassified sequences</taxon>
        <taxon>metagenomes</taxon>
        <taxon>organismal metagenomes</taxon>
    </lineage>
</organism>
<sequence length="266" mass="30460">MIIQIDMRERELIAKMNTLISTIPLFKDVQTEVLSLPLADIIFFDNDTDTPQLLIERKTINDLLSSIKDGRYEEQSFRLNGTSTHNHNIIYLIEGDMNKKNYFKDTKNEKLTVCSAIFSLNYYKGFSAIRTLDLEETAIFLCNSFVKLSKERNNKKAYYNHVSQAVEEPVQEPVVSTDKEYVNVSKRVKKENITCENIGEIMLCQIPGVSSVSALAILEKYKSLSNLIKELDKEPNCLKDITTVTKTGQTRKISKTVIENIKKFVI</sequence>
<dbReference type="GO" id="GO:0005634">
    <property type="term" value="C:nucleus"/>
    <property type="evidence" value="ECO:0007669"/>
    <property type="project" value="TreeGrafter"/>
</dbReference>
<dbReference type="GO" id="GO:0000727">
    <property type="term" value="P:double-strand break repair via break-induced replication"/>
    <property type="evidence" value="ECO:0007669"/>
    <property type="project" value="TreeGrafter"/>
</dbReference>
<dbReference type="GO" id="GO:0048476">
    <property type="term" value="C:Holliday junction resolvase complex"/>
    <property type="evidence" value="ECO:0007669"/>
    <property type="project" value="TreeGrafter"/>
</dbReference>
<keyword evidence="3" id="KW-0540">Nuclease</keyword>
<keyword evidence="10" id="KW-0234">DNA repair</keyword>
<dbReference type="InterPro" id="IPR011335">
    <property type="entry name" value="Restrct_endonuc-II-like"/>
</dbReference>
<comment type="cofactor">
    <cofactor evidence="1">
        <name>Mg(2+)</name>
        <dbReference type="ChEBI" id="CHEBI:18420"/>
    </cofactor>
</comment>
<reference evidence="12" key="1">
    <citation type="journal article" date="2020" name="Nature">
        <title>Giant virus diversity and host interactions through global metagenomics.</title>
        <authorList>
            <person name="Schulz F."/>
            <person name="Roux S."/>
            <person name="Paez-Espino D."/>
            <person name="Jungbluth S."/>
            <person name="Walsh D.A."/>
            <person name="Denef V.J."/>
            <person name="McMahon K.D."/>
            <person name="Konstantinidis K.T."/>
            <person name="Eloe-Fadrosh E.A."/>
            <person name="Kyrpides N.C."/>
            <person name="Woyke T."/>
        </authorList>
    </citation>
    <scope>NUCLEOTIDE SEQUENCE</scope>
    <source>
        <strain evidence="12">GVMAG-M-3300027892-73</strain>
    </source>
</reference>
<keyword evidence="6" id="KW-0227">DNA damage</keyword>
<dbReference type="InterPro" id="IPR033309">
    <property type="entry name" value="Mus81"/>
</dbReference>
<evidence type="ECO:0000256" key="7">
    <source>
        <dbReference type="ARBA" id="ARBA00022801"/>
    </source>
</evidence>
<dbReference type="GO" id="GO:0006308">
    <property type="term" value="P:DNA catabolic process"/>
    <property type="evidence" value="ECO:0007669"/>
    <property type="project" value="InterPro"/>
</dbReference>
<dbReference type="Gene3D" id="1.10.150.670">
    <property type="entry name" value="Crossover junction endonuclease EME1, DNA-binding domain"/>
    <property type="match status" value="1"/>
</dbReference>